<evidence type="ECO:0000256" key="8">
    <source>
        <dbReference type="SAM" id="SignalP"/>
    </source>
</evidence>
<feature type="disulfide bond" evidence="7">
    <location>
        <begin position="136"/>
        <end position="154"/>
    </location>
</feature>
<dbReference type="GeneID" id="101991928"/>
<name>A0ABM1U4J5_MICOH</name>
<keyword evidence="4 7" id="KW-1015">Disulfide bond</keyword>
<feature type="disulfide bond" evidence="7">
    <location>
        <begin position="133"/>
        <end position="146"/>
    </location>
</feature>
<dbReference type="PROSITE" id="PS50050">
    <property type="entry name" value="TNFR_NGFR_2"/>
    <property type="match status" value="2"/>
</dbReference>
<evidence type="ECO:0000256" key="7">
    <source>
        <dbReference type="PROSITE-ProRule" id="PRU00206"/>
    </source>
</evidence>
<evidence type="ECO:0000256" key="1">
    <source>
        <dbReference type="ARBA" id="ARBA00004370"/>
    </source>
</evidence>
<accession>A0ABM1U4J5</accession>
<evidence type="ECO:0000256" key="4">
    <source>
        <dbReference type="ARBA" id="ARBA00023157"/>
    </source>
</evidence>
<feature type="chain" id="PRO_5046492168" evidence="8">
    <location>
        <begin position="25"/>
        <end position="191"/>
    </location>
</feature>
<dbReference type="PANTHER" id="PTHR46330">
    <property type="entry name" value="TUMOR NECROSIS FACTOR RECEPTOR SUPERFAMILY MEMBER 10B"/>
    <property type="match status" value="1"/>
</dbReference>
<sequence>MTSHRLLATFRWLLLILIPGIVYSKFRSRQNGNHFDCGSDEYLSGGLCCKLCNPGEFAWQPCTVPHTRGICERCDPGMFTDAGNGLDSCRACSSCDKNQEMVSNCSATSDRKCQCRIGHFYADPQSPEFCLPCSKCPQGVPVLQECNSRANTVCSSAGTSKTDLCLVTMTIFLVNNNSHSTALTVSKQTSK</sequence>
<feature type="disulfide bond" evidence="7">
    <location>
        <begin position="74"/>
        <end position="89"/>
    </location>
</feature>
<feature type="repeat" description="TNFR-Cys" evidence="7">
    <location>
        <begin position="114"/>
        <end position="154"/>
    </location>
</feature>
<gene>
    <name evidence="11" type="primary">LOC101991928</name>
</gene>
<keyword evidence="3" id="KW-0472">Membrane</keyword>
<feature type="repeat" description="TNFR-Cys" evidence="7">
    <location>
        <begin position="73"/>
        <end position="113"/>
    </location>
</feature>
<dbReference type="SUPFAM" id="SSF57586">
    <property type="entry name" value="TNF receptor-like"/>
    <property type="match status" value="2"/>
</dbReference>
<evidence type="ECO:0000256" key="6">
    <source>
        <dbReference type="ARBA" id="ARBA00023180"/>
    </source>
</evidence>
<evidence type="ECO:0000256" key="5">
    <source>
        <dbReference type="ARBA" id="ARBA00023170"/>
    </source>
</evidence>
<comment type="subcellular location">
    <subcellularLocation>
        <location evidence="1">Membrane</location>
    </subcellularLocation>
</comment>
<organism evidence="10 11">
    <name type="scientific">Microtus ochrogaster</name>
    <name type="common">Prairie vole</name>
    <dbReference type="NCBI Taxonomy" id="79684"/>
    <lineage>
        <taxon>Eukaryota</taxon>
        <taxon>Metazoa</taxon>
        <taxon>Chordata</taxon>
        <taxon>Craniata</taxon>
        <taxon>Vertebrata</taxon>
        <taxon>Euteleostomi</taxon>
        <taxon>Mammalia</taxon>
        <taxon>Eutheria</taxon>
        <taxon>Euarchontoglires</taxon>
        <taxon>Glires</taxon>
        <taxon>Rodentia</taxon>
        <taxon>Myomorpha</taxon>
        <taxon>Muroidea</taxon>
        <taxon>Cricetidae</taxon>
        <taxon>Arvicolinae</taxon>
        <taxon>Microtus</taxon>
    </lineage>
</organism>
<evidence type="ECO:0000256" key="3">
    <source>
        <dbReference type="ARBA" id="ARBA00023136"/>
    </source>
</evidence>
<evidence type="ECO:0000259" key="9">
    <source>
        <dbReference type="PROSITE" id="PS50050"/>
    </source>
</evidence>
<evidence type="ECO:0000313" key="11">
    <source>
        <dbReference type="RefSeq" id="XP_026636907.1"/>
    </source>
</evidence>
<reference evidence="11" key="1">
    <citation type="submission" date="2025-08" db="UniProtKB">
        <authorList>
            <consortium name="RefSeq"/>
        </authorList>
    </citation>
    <scope>IDENTIFICATION</scope>
</reference>
<keyword evidence="10" id="KW-1185">Reference proteome</keyword>
<dbReference type="InterPro" id="IPR001368">
    <property type="entry name" value="TNFR/NGFR_Cys_rich_reg"/>
</dbReference>
<dbReference type="PANTHER" id="PTHR46330:SF16">
    <property type="entry name" value="TUMOR NECROSIS FACTOR RECEPTOR SUPERFAMILY MEMBER 22"/>
    <property type="match status" value="1"/>
</dbReference>
<dbReference type="Gene3D" id="2.10.50.10">
    <property type="entry name" value="Tumor Necrosis Factor Receptor, subunit A, domain 2"/>
    <property type="match status" value="3"/>
</dbReference>
<keyword evidence="8" id="KW-0732">Signal</keyword>
<evidence type="ECO:0000256" key="2">
    <source>
        <dbReference type="ARBA" id="ARBA00022737"/>
    </source>
</evidence>
<keyword evidence="6" id="KW-0325">Glycoprotein</keyword>
<protein>
    <submittedName>
        <fullName evidence="11">Tumor necrosis factor receptor superfamily member 23-like isoform X1</fullName>
    </submittedName>
</protein>
<dbReference type="CDD" id="cd15837">
    <property type="entry name" value="TNFRSF26"/>
    <property type="match status" value="1"/>
</dbReference>
<feature type="domain" description="TNFR-Cys" evidence="9">
    <location>
        <begin position="73"/>
        <end position="113"/>
    </location>
</feature>
<feature type="disulfide bond" evidence="7">
    <location>
        <begin position="95"/>
        <end position="113"/>
    </location>
</feature>
<feature type="signal peptide" evidence="8">
    <location>
        <begin position="1"/>
        <end position="24"/>
    </location>
</feature>
<feature type="domain" description="TNFR-Cys" evidence="9">
    <location>
        <begin position="114"/>
        <end position="154"/>
    </location>
</feature>
<keyword evidence="5" id="KW-0675">Receptor</keyword>
<feature type="disulfide bond" evidence="7">
    <location>
        <begin position="115"/>
        <end position="130"/>
    </location>
</feature>
<dbReference type="InterPro" id="IPR034062">
    <property type="entry name" value="TNFRSF26_N"/>
</dbReference>
<keyword evidence="2" id="KW-0677">Repeat</keyword>
<dbReference type="Proteomes" id="UP000694915">
    <property type="component" value="Chromosome 8"/>
</dbReference>
<dbReference type="SMART" id="SM00208">
    <property type="entry name" value="TNFR"/>
    <property type="match status" value="3"/>
</dbReference>
<dbReference type="Pfam" id="PF00020">
    <property type="entry name" value="TNFR_c6"/>
    <property type="match status" value="2"/>
</dbReference>
<dbReference type="RefSeq" id="XP_026636907.1">
    <property type="nucleotide sequence ID" value="XM_026781106.1"/>
</dbReference>
<proteinExistence type="predicted"/>
<dbReference type="InterPro" id="IPR052491">
    <property type="entry name" value="TNFRSF10"/>
</dbReference>
<feature type="disulfide bond" evidence="7">
    <location>
        <begin position="92"/>
        <end position="105"/>
    </location>
</feature>
<evidence type="ECO:0000313" key="10">
    <source>
        <dbReference type="Proteomes" id="UP000694915"/>
    </source>
</evidence>